<dbReference type="GO" id="GO:0020037">
    <property type="term" value="F:heme binding"/>
    <property type="evidence" value="ECO:0007669"/>
    <property type="project" value="InterPro"/>
</dbReference>
<feature type="region of interest" description="Disordered" evidence="1">
    <location>
        <begin position="181"/>
        <end position="214"/>
    </location>
</feature>
<dbReference type="InterPro" id="IPR009050">
    <property type="entry name" value="Globin-like_sf"/>
</dbReference>
<feature type="domain" description="Globin" evidence="3">
    <location>
        <begin position="69"/>
        <end position="181"/>
    </location>
</feature>
<keyword evidence="5" id="KW-1185">Reference proteome</keyword>
<evidence type="ECO:0000313" key="5">
    <source>
        <dbReference type="Proteomes" id="UP000751190"/>
    </source>
</evidence>
<reference evidence="4" key="1">
    <citation type="submission" date="2021-05" db="EMBL/GenBank/DDBJ databases">
        <title>The genome of the haptophyte Pavlova lutheri (Diacronema luteri, Pavlovales) - a model for lipid biosynthesis in eukaryotic algae.</title>
        <authorList>
            <person name="Hulatt C.J."/>
            <person name="Posewitz M.C."/>
        </authorList>
    </citation>
    <scope>NUCLEOTIDE SEQUENCE</scope>
    <source>
        <strain evidence="4">NIVA-4/92</strain>
    </source>
</reference>
<evidence type="ECO:0000259" key="3">
    <source>
        <dbReference type="PROSITE" id="PS01033"/>
    </source>
</evidence>
<evidence type="ECO:0000256" key="1">
    <source>
        <dbReference type="SAM" id="MobiDB-lite"/>
    </source>
</evidence>
<dbReference type="Gene3D" id="1.10.490.10">
    <property type="entry name" value="Globins"/>
    <property type="match status" value="1"/>
</dbReference>
<dbReference type="Proteomes" id="UP000751190">
    <property type="component" value="Unassembled WGS sequence"/>
</dbReference>
<feature type="compositionally biased region" description="Acidic residues" evidence="1">
    <location>
        <begin position="185"/>
        <end position="204"/>
    </location>
</feature>
<dbReference type="PROSITE" id="PS01033">
    <property type="entry name" value="GLOBIN"/>
    <property type="match status" value="1"/>
</dbReference>
<dbReference type="AlphaFoldDB" id="A0A8J6CJX4"/>
<keyword evidence="2" id="KW-0812">Transmembrane</keyword>
<evidence type="ECO:0000313" key="4">
    <source>
        <dbReference type="EMBL" id="KAG8470438.1"/>
    </source>
</evidence>
<sequence>MPGRAAVALRAAGILASAAGIVALAVAIRRRRRVCRAPLRRRTTEVGGGFELPESAPAPPSIHGSPGLALTRQTVEVISSSVPVIGSTEAASIFYTELFAIAPELKALFGSPEAQQRKLRGILTWVSGVLTDMPSLSEGLRSLGVRHLRYNAKLEHFHAVKSAFMQMVSIVDQQSISSAAHDFDGTDSEADDEDADEDDADEEERGAGRAGARRAPIDRHQRLLDVSRAWEALLYVFIGEMSPMMLMQDTIGSFHAALANDLAAPAGGTCLALAGAQGASLLIMAAQLTREPRQRETIDRATKQLQHARTSLETLAKLDMCVYCRVMAAIRQPALTYPIARLRAISAALEQAALIPLQVAEWAVHTLRVARALLPIAGMSGVGDAGAGSYLLLAAGRAAIENVWVNTGSKLAAQGWRGWAHAIDARARELLDMLDDVEGDIKAIQAARNPRDG</sequence>
<accession>A0A8J6CJX4</accession>
<evidence type="ECO:0000256" key="2">
    <source>
        <dbReference type="SAM" id="Phobius"/>
    </source>
</evidence>
<keyword evidence="2" id="KW-1133">Transmembrane helix</keyword>
<dbReference type="SUPFAM" id="SSF101262">
    <property type="entry name" value="Methenyltetrahydrofolate cyclohydrolase-like"/>
    <property type="match status" value="1"/>
</dbReference>
<name>A0A8J6CJX4_DIALT</name>
<dbReference type="InterPro" id="IPR007044">
    <property type="entry name" value="Cyclodeamin/CycHdrlase"/>
</dbReference>
<feature type="transmembrane region" description="Helical" evidence="2">
    <location>
        <begin position="6"/>
        <end position="28"/>
    </location>
</feature>
<keyword evidence="2" id="KW-0472">Membrane</keyword>
<proteinExistence type="predicted"/>
<organism evidence="4 5">
    <name type="scientific">Diacronema lutheri</name>
    <name type="common">Unicellular marine alga</name>
    <name type="synonym">Monochrysis lutheri</name>
    <dbReference type="NCBI Taxonomy" id="2081491"/>
    <lineage>
        <taxon>Eukaryota</taxon>
        <taxon>Haptista</taxon>
        <taxon>Haptophyta</taxon>
        <taxon>Pavlovophyceae</taxon>
        <taxon>Pavlovales</taxon>
        <taxon>Pavlovaceae</taxon>
        <taxon>Diacronema</taxon>
    </lineage>
</organism>
<comment type="caution">
    <text evidence="4">The sequence shown here is derived from an EMBL/GenBank/DDBJ whole genome shotgun (WGS) entry which is preliminary data.</text>
</comment>
<dbReference type="GO" id="GO:0003824">
    <property type="term" value="F:catalytic activity"/>
    <property type="evidence" value="ECO:0007669"/>
    <property type="project" value="InterPro"/>
</dbReference>
<dbReference type="GO" id="GO:0019825">
    <property type="term" value="F:oxygen binding"/>
    <property type="evidence" value="ECO:0007669"/>
    <property type="project" value="InterPro"/>
</dbReference>
<dbReference type="InterPro" id="IPR000971">
    <property type="entry name" value="Globin"/>
</dbReference>
<dbReference type="Pfam" id="PF04961">
    <property type="entry name" value="FTCD_C"/>
    <property type="match status" value="1"/>
</dbReference>
<gene>
    <name evidence="4" type="ORF">KFE25_008859</name>
</gene>
<dbReference type="SUPFAM" id="SSF46458">
    <property type="entry name" value="Globin-like"/>
    <property type="match status" value="1"/>
</dbReference>
<dbReference type="InterPro" id="IPR012292">
    <property type="entry name" value="Globin/Proto"/>
</dbReference>
<dbReference type="InterPro" id="IPR036178">
    <property type="entry name" value="Formintransfe-cycloase-like_sf"/>
</dbReference>
<dbReference type="EMBL" id="JAGTXO010000001">
    <property type="protein sequence ID" value="KAG8470438.1"/>
    <property type="molecule type" value="Genomic_DNA"/>
</dbReference>
<dbReference type="Gene3D" id="1.20.120.680">
    <property type="entry name" value="Formiminotetrahydrofolate cyclodeaminase monomer, up-and-down helical bundle"/>
    <property type="match status" value="1"/>
</dbReference>
<protein>
    <recommendedName>
        <fullName evidence="3">Globin domain-containing protein</fullName>
    </recommendedName>
</protein>